<dbReference type="AlphaFoldDB" id="L8WMT4"/>
<organism evidence="2 3">
    <name type="scientific">Thanatephorus cucumeris (strain AG1-IA)</name>
    <name type="common">Rice sheath blight fungus</name>
    <name type="synonym">Rhizoctonia solani</name>
    <dbReference type="NCBI Taxonomy" id="983506"/>
    <lineage>
        <taxon>Eukaryota</taxon>
        <taxon>Fungi</taxon>
        <taxon>Dikarya</taxon>
        <taxon>Basidiomycota</taxon>
        <taxon>Agaricomycotina</taxon>
        <taxon>Agaricomycetes</taxon>
        <taxon>Cantharellales</taxon>
        <taxon>Ceratobasidiaceae</taxon>
        <taxon>Rhizoctonia</taxon>
        <taxon>Rhizoctonia solani AG-1</taxon>
    </lineage>
</organism>
<evidence type="ECO:0000313" key="2">
    <source>
        <dbReference type="EMBL" id="ELU39260.1"/>
    </source>
</evidence>
<evidence type="ECO:0000313" key="3">
    <source>
        <dbReference type="Proteomes" id="UP000011668"/>
    </source>
</evidence>
<dbReference type="HOGENOM" id="CLU_2211753_0_0_1"/>
<sequence>MSLMLLHLFVSLTLFGGDISYQLYRKLERAWDKVQQCDYIGEDYHFLRYGSKQLRSNVSGLISTDNSIQLTFPCFILGFFFIPPCRKRGTKAFSQLEFKQWRVKPHT</sequence>
<feature type="chain" id="PRO_5003997394" evidence="1">
    <location>
        <begin position="21"/>
        <end position="107"/>
    </location>
</feature>
<name>L8WMT4_THACA</name>
<gene>
    <name evidence="2" type="ORF">AG1IA_06710</name>
</gene>
<keyword evidence="3" id="KW-1185">Reference proteome</keyword>
<proteinExistence type="predicted"/>
<keyword evidence="1" id="KW-0732">Signal</keyword>
<evidence type="ECO:0000256" key="1">
    <source>
        <dbReference type="SAM" id="SignalP"/>
    </source>
</evidence>
<accession>L8WMT4</accession>
<protein>
    <submittedName>
        <fullName evidence="2">Uncharacterized protein</fullName>
    </submittedName>
</protein>
<reference evidence="2 3" key="1">
    <citation type="journal article" date="2013" name="Nat. Commun.">
        <title>The evolution and pathogenic mechanisms of the rice sheath blight pathogen.</title>
        <authorList>
            <person name="Zheng A."/>
            <person name="Lin R."/>
            <person name="Xu L."/>
            <person name="Qin P."/>
            <person name="Tang C."/>
            <person name="Ai P."/>
            <person name="Zhang D."/>
            <person name="Liu Y."/>
            <person name="Sun Z."/>
            <person name="Feng H."/>
            <person name="Wang Y."/>
            <person name="Chen Y."/>
            <person name="Liang X."/>
            <person name="Fu R."/>
            <person name="Li Q."/>
            <person name="Zhang J."/>
            <person name="Yu X."/>
            <person name="Xie Z."/>
            <person name="Ding L."/>
            <person name="Guan P."/>
            <person name="Tang J."/>
            <person name="Liang Y."/>
            <person name="Wang S."/>
            <person name="Deng Q."/>
            <person name="Li S."/>
            <person name="Zhu J."/>
            <person name="Wang L."/>
            <person name="Liu H."/>
            <person name="Li P."/>
        </authorList>
    </citation>
    <scope>NUCLEOTIDE SEQUENCE [LARGE SCALE GENOMIC DNA]</scope>
    <source>
        <strain evidence="3">AG-1 IA</strain>
    </source>
</reference>
<dbReference type="EMBL" id="AFRT01001851">
    <property type="protein sequence ID" value="ELU39260.1"/>
    <property type="molecule type" value="Genomic_DNA"/>
</dbReference>
<feature type="signal peptide" evidence="1">
    <location>
        <begin position="1"/>
        <end position="20"/>
    </location>
</feature>
<dbReference type="Proteomes" id="UP000011668">
    <property type="component" value="Unassembled WGS sequence"/>
</dbReference>
<comment type="caution">
    <text evidence="2">The sequence shown here is derived from an EMBL/GenBank/DDBJ whole genome shotgun (WGS) entry which is preliminary data.</text>
</comment>